<sequence>MMGFVNVCKPAGPTSTQIVTRVRRIFSTYSEQRDLAAGHLGTLDPQAAGVLPIAIGKATRLIPLLEDRRKCYALTLVLGHSTTTQDALGEIVESAPVPEDIVRRIEEALPAFSGRIEQIPPMFSALHYGGKRLYDLARAGITVERKARTISIYDLSILGFEAPNTVRMRVACSEGTYVRTLCADLGAAVGVPAHMGALVREASGPFLLAEALTLEEIAESPEAALLAPDRIVPFPTVVLDLRASADFRAGRTVAMAESVGGKHVFVRDAARTLVGVGEAHGVMLAPRKVFV</sequence>
<dbReference type="GO" id="GO:0160148">
    <property type="term" value="F:tRNA pseudouridine(55) synthase activity"/>
    <property type="evidence" value="ECO:0007669"/>
    <property type="project" value="UniProtKB-EC"/>
</dbReference>
<organism evidence="6">
    <name type="scientific">mine drainage metagenome</name>
    <dbReference type="NCBI Taxonomy" id="410659"/>
    <lineage>
        <taxon>unclassified sequences</taxon>
        <taxon>metagenomes</taxon>
        <taxon>ecological metagenomes</taxon>
    </lineage>
</organism>
<evidence type="ECO:0000259" key="4">
    <source>
        <dbReference type="Pfam" id="PF01509"/>
    </source>
</evidence>
<dbReference type="CDD" id="cd02573">
    <property type="entry name" value="PseudoU_synth_EcTruB"/>
    <property type="match status" value="1"/>
</dbReference>
<evidence type="ECO:0000256" key="3">
    <source>
        <dbReference type="ARBA" id="ARBA00023235"/>
    </source>
</evidence>
<feature type="domain" description="Pseudouridine synthase II N-terminal" evidence="4">
    <location>
        <begin position="37"/>
        <end position="178"/>
    </location>
</feature>
<dbReference type="PANTHER" id="PTHR13767:SF2">
    <property type="entry name" value="PSEUDOURIDYLATE SYNTHASE TRUB1"/>
    <property type="match status" value="1"/>
</dbReference>
<accession>E6PII6</accession>
<dbReference type="GO" id="GO:0003723">
    <property type="term" value="F:RNA binding"/>
    <property type="evidence" value="ECO:0007669"/>
    <property type="project" value="InterPro"/>
</dbReference>
<dbReference type="PANTHER" id="PTHR13767">
    <property type="entry name" value="TRNA-PSEUDOURIDINE SYNTHASE"/>
    <property type="match status" value="1"/>
</dbReference>
<dbReference type="GO" id="GO:0006400">
    <property type="term" value="P:tRNA modification"/>
    <property type="evidence" value="ECO:0007669"/>
    <property type="project" value="TreeGrafter"/>
</dbReference>
<dbReference type="GO" id="GO:1990481">
    <property type="term" value="P:mRNA pseudouridine synthesis"/>
    <property type="evidence" value="ECO:0007669"/>
    <property type="project" value="TreeGrafter"/>
</dbReference>
<dbReference type="NCBIfam" id="TIGR00431">
    <property type="entry name" value="TruB"/>
    <property type="match status" value="1"/>
</dbReference>
<dbReference type="AlphaFoldDB" id="E6PII6"/>
<name>E6PII6_9ZZZZ</name>
<dbReference type="EC" id="5.4.99.25" evidence="1"/>
<feature type="domain" description="tRNA pseudouridylate synthase B C-terminal" evidence="5">
    <location>
        <begin position="179"/>
        <end position="219"/>
    </location>
</feature>
<dbReference type="Gene3D" id="3.30.2350.10">
    <property type="entry name" value="Pseudouridine synthase"/>
    <property type="match status" value="1"/>
</dbReference>
<gene>
    <name evidence="6" type="primary">truB</name>
    <name evidence="6" type="ORF">CARN1_0756</name>
</gene>
<dbReference type="SUPFAM" id="SSF55120">
    <property type="entry name" value="Pseudouridine synthase"/>
    <property type="match status" value="1"/>
</dbReference>
<dbReference type="EMBL" id="CABL01000019">
    <property type="protein sequence ID" value="CBH76276.1"/>
    <property type="molecule type" value="Genomic_DNA"/>
</dbReference>
<dbReference type="InterPro" id="IPR002501">
    <property type="entry name" value="PsdUridine_synth_N"/>
</dbReference>
<evidence type="ECO:0000259" key="5">
    <source>
        <dbReference type="Pfam" id="PF16198"/>
    </source>
</evidence>
<comment type="caution">
    <text evidence="6">The sequence shown here is derived from an EMBL/GenBank/DDBJ whole genome shotgun (WGS) entry which is preliminary data.</text>
</comment>
<dbReference type="InterPro" id="IPR032819">
    <property type="entry name" value="TruB_C"/>
</dbReference>
<reference evidence="6" key="1">
    <citation type="submission" date="2009-10" db="EMBL/GenBank/DDBJ databases">
        <title>Diversity of trophic interactions inside an arsenic-rich microbial ecosystem.</title>
        <authorList>
            <person name="Bertin P.N."/>
            <person name="Heinrich-Salmeron A."/>
            <person name="Pelletier E."/>
            <person name="Goulhen-Chollet F."/>
            <person name="Arsene-Ploetze F."/>
            <person name="Gallien S."/>
            <person name="Calteau A."/>
            <person name="Vallenet D."/>
            <person name="Casiot C."/>
            <person name="Chane-Woon-Ming B."/>
            <person name="Giloteaux L."/>
            <person name="Barakat M."/>
            <person name="Bonnefoy V."/>
            <person name="Bruneel O."/>
            <person name="Chandler M."/>
            <person name="Cleiss J."/>
            <person name="Duran R."/>
            <person name="Elbaz-Poulichet F."/>
            <person name="Fonknechten N."/>
            <person name="Lauga B."/>
            <person name="Mornico D."/>
            <person name="Ortet P."/>
            <person name="Schaeffer C."/>
            <person name="Siguier P."/>
            <person name="Alexander Thil Smith A."/>
            <person name="Van Dorsselaer A."/>
            <person name="Weissenbach J."/>
            <person name="Medigue C."/>
            <person name="Le Paslier D."/>
        </authorList>
    </citation>
    <scope>NUCLEOTIDE SEQUENCE</scope>
</reference>
<protein>
    <recommendedName>
        <fullName evidence="1">tRNA pseudouridine(55) synthase</fullName>
        <ecNumber evidence="1">5.4.99.25</ecNumber>
    </recommendedName>
</protein>
<keyword evidence="2" id="KW-0819">tRNA processing</keyword>
<dbReference type="Pfam" id="PF16198">
    <property type="entry name" value="TruB_C_2"/>
    <property type="match status" value="1"/>
</dbReference>
<keyword evidence="3 6" id="KW-0413">Isomerase</keyword>
<evidence type="ECO:0000313" key="6">
    <source>
        <dbReference type="EMBL" id="CBH76276.1"/>
    </source>
</evidence>
<proteinExistence type="inferred from homology"/>
<dbReference type="InterPro" id="IPR020103">
    <property type="entry name" value="PsdUridine_synth_cat_dom_sf"/>
</dbReference>
<dbReference type="InterPro" id="IPR014780">
    <property type="entry name" value="tRNA_psdUridine_synth_TruB"/>
</dbReference>
<evidence type="ECO:0000256" key="2">
    <source>
        <dbReference type="ARBA" id="ARBA00022694"/>
    </source>
</evidence>
<dbReference type="Pfam" id="PF01509">
    <property type="entry name" value="TruB_N"/>
    <property type="match status" value="1"/>
</dbReference>
<dbReference type="HAMAP" id="MF_01080">
    <property type="entry name" value="TruB_bact"/>
    <property type="match status" value="1"/>
</dbReference>
<evidence type="ECO:0000256" key="1">
    <source>
        <dbReference type="ARBA" id="ARBA00012787"/>
    </source>
</evidence>